<dbReference type="Pfam" id="PF00069">
    <property type="entry name" value="Pkinase"/>
    <property type="match status" value="1"/>
</dbReference>
<dbReference type="WBParaSite" id="TCLT_0001048501-mRNA-1">
    <property type="protein sequence ID" value="TCLT_0001048501-mRNA-1"/>
    <property type="gene ID" value="TCLT_0001048501"/>
</dbReference>
<proteinExistence type="predicted"/>
<protein>
    <submittedName>
        <fullName evidence="4">Protein kinase domain-containing protein</fullName>
    </submittedName>
</protein>
<evidence type="ECO:0000259" key="1">
    <source>
        <dbReference type="PROSITE" id="PS50011"/>
    </source>
</evidence>
<feature type="domain" description="Protein kinase" evidence="1">
    <location>
        <begin position="26"/>
        <end position="308"/>
    </location>
</feature>
<evidence type="ECO:0000313" key="4">
    <source>
        <dbReference type="WBParaSite" id="TCLT_0001048501-mRNA-1"/>
    </source>
</evidence>
<dbReference type="EMBL" id="UYYF01005126">
    <property type="protein sequence ID" value="VDN08169.1"/>
    <property type="molecule type" value="Genomic_DNA"/>
</dbReference>
<dbReference type="PANTHER" id="PTHR11909">
    <property type="entry name" value="CASEIN KINASE-RELATED"/>
    <property type="match status" value="1"/>
</dbReference>
<gene>
    <name evidence="2" type="ORF">TCLT_LOCUS10474</name>
</gene>
<dbReference type="GO" id="GO:0005524">
    <property type="term" value="F:ATP binding"/>
    <property type="evidence" value="ECO:0007669"/>
    <property type="project" value="InterPro"/>
</dbReference>
<dbReference type="PROSITE" id="PS50011">
    <property type="entry name" value="PROTEIN_KINASE_DOM"/>
    <property type="match status" value="1"/>
</dbReference>
<dbReference type="AlphaFoldDB" id="A0A0N5DBC3"/>
<sequence length="456" mass="52507">MENKCASSKTNPLAIQVPPGTVIEGRFLLETIAMGRYSTVFRVEDILDDRQKYCLKAEYDRASKVNYLHQEIAVLHKLAERKHMARLFYCERCDPFSFMLITLFGKSIWILRQNLPNHLVSPGCAARIAVHTLYQIKQIHEIGFILRDLKIGDMLVGLHGRATKMVFLVDFGMCRTYIRKENDGTVAIRPPREKAFIRGVLSPHSLARFKSIVYLRYCSPRVHKRLDVCRADDLWSLVYVLIDLTAGLPWRQMKLEASVAERKENISMSELFKNCPENWIQIMEHIQSLSYESRPDYKFIYDCLQATLVQLQVSYSDPWDWDLVVRSISNFYANTLIFSGENVILEANSVQETEAISRSHSDRTDQELQTDRDECSLNIDQSEADKQINDASQVRNPLKDIVNILQKSSYRASIIQNNSKSPTVPIQKQSRIIASEYDPAFPTTNPQEFENNDIGI</sequence>
<dbReference type="InterPro" id="IPR011009">
    <property type="entry name" value="Kinase-like_dom_sf"/>
</dbReference>
<dbReference type="STRING" id="103827.A0A0N5DBC3"/>
<name>A0A0N5DBC3_THECL</name>
<reference evidence="2 3" key="2">
    <citation type="submission" date="2018-11" db="EMBL/GenBank/DDBJ databases">
        <authorList>
            <consortium name="Pathogen Informatics"/>
        </authorList>
    </citation>
    <scope>NUCLEOTIDE SEQUENCE [LARGE SCALE GENOMIC DNA]</scope>
</reference>
<dbReference type="OMA" id="RLYYCER"/>
<evidence type="ECO:0000313" key="2">
    <source>
        <dbReference type="EMBL" id="VDN08169.1"/>
    </source>
</evidence>
<dbReference type="InterPro" id="IPR050235">
    <property type="entry name" value="CK1_Ser-Thr_kinase"/>
</dbReference>
<dbReference type="SUPFAM" id="SSF56112">
    <property type="entry name" value="Protein kinase-like (PK-like)"/>
    <property type="match status" value="1"/>
</dbReference>
<accession>A0A0N5DBC3</accession>
<evidence type="ECO:0000313" key="3">
    <source>
        <dbReference type="Proteomes" id="UP000276776"/>
    </source>
</evidence>
<organism evidence="4">
    <name type="scientific">Thelazia callipaeda</name>
    <name type="common">Oriental eyeworm</name>
    <name type="synonym">Parasitic nematode</name>
    <dbReference type="NCBI Taxonomy" id="103827"/>
    <lineage>
        <taxon>Eukaryota</taxon>
        <taxon>Metazoa</taxon>
        <taxon>Ecdysozoa</taxon>
        <taxon>Nematoda</taxon>
        <taxon>Chromadorea</taxon>
        <taxon>Rhabditida</taxon>
        <taxon>Spirurina</taxon>
        <taxon>Spiruromorpha</taxon>
        <taxon>Thelazioidea</taxon>
        <taxon>Thelaziidae</taxon>
        <taxon>Thelazia</taxon>
    </lineage>
</organism>
<dbReference type="OrthoDB" id="5979581at2759"/>
<dbReference type="SMART" id="SM00220">
    <property type="entry name" value="S_TKc"/>
    <property type="match status" value="1"/>
</dbReference>
<dbReference type="GO" id="GO:0004672">
    <property type="term" value="F:protein kinase activity"/>
    <property type="evidence" value="ECO:0007669"/>
    <property type="project" value="InterPro"/>
</dbReference>
<dbReference type="Gene3D" id="1.10.510.10">
    <property type="entry name" value="Transferase(Phosphotransferase) domain 1"/>
    <property type="match status" value="1"/>
</dbReference>
<reference evidence="4" key="1">
    <citation type="submission" date="2017-02" db="UniProtKB">
        <authorList>
            <consortium name="WormBaseParasite"/>
        </authorList>
    </citation>
    <scope>IDENTIFICATION</scope>
</reference>
<dbReference type="InterPro" id="IPR000719">
    <property type="entry name" value="Prot_kinase_dom"/>
</dbReference>
<keyword evidence="3" id="KW-1185">Reference proteome</keyword>
<dbReference type="Proteomes" id="UP000276776">
    <property type="component" value="Unassembled WGS sequence"/>
</dbReference>